<evidence type="ECO:0000313" key="3">
    <source>
        <dbReference type="EMBL" id="SFM31591.1"/>
    </source>
</evidence>
<name>A0A1I4PUT5_ECTMO</name>
<dbReference type="PANTHER" id="PTHR33525">
    <property type="match status" value="1"/>
</dbReference>
<dbReference type="PROSITE" id="PS51833">
    <property type="entry name" value="HDOD"/>
    <property type="match status" value="1"/>
</dbReference>
<evidence type="ECO:0000256" key="1">
    <source>
        <dbReference type="SAM" id="MobiDB-lite"/>
    </source>
</evidence>
<protein>
    <submittedName>
        <fullName evidence="3">HDIG domain-containing protein</fullName>
    </submittedName>
</protein>
<dbReference type="NCBIfam" id="TIGR00277">
    <property type="entry name" value="HDIG"/>
    <property type="match status" value="1"/>
</dbReference>
<keyword evidence="4" id="KW-1185">Reference proteome</keyword>
<dbReference type="InterPro" id="IPR052340">
    <property type="entry name" value="RNase_Y/CdgJ"/>
</dbReference>
<dbReference type="Gene3D" id="1.10.3210.10">
    <property type="entry name" value="Hypothetical protein af1432"/>
    <property type="match status" value="1"/>
</dbReference>
<dbReference type="InterPro" id="IPR006675">
    <property type="entry name" value="HDIG_dom"/>
</dbReference>
<dbReference type="EMBL" id="FOUO01000002">
    <property type="protein sequence ID" value="SFM31591.1"/>
    <property type="molecule type" value="Genomic_DNA"/>
</dbReference>
<accession>A0A1I4PUT5</accession>
<dbReference type="InterPro" id="IPR003607">
    <property type="entry name" value="HD/PDEase_dom"/>
</dbReference>
<dbReference type="Pfam" id="PF08668">
    <property type="entry name" value="HDOD"/>
    <property type="match status" value="1"/>
</dbReference>
<feature type="region of interest" description="Disordered" evidence="1">
    <location>
        <begin position="58"/>
        <end position="78"/>
    </location>
</feature>
<evidence type="ECO:0000259" key="2">
    <source>
        <dbReference type="PROSITE" id="PS51833"/>
    </source>
</evidence>
<evidence type="ECO:0000313" key="4">
    <source>
        <dbReference type="Proteomes" id="UP000199556"/>
    </source>
</evidence>
<proteinExistence type="predicted"/>
<dbReference type="SMART" id="SM00471">
    <property type="entry name" value="HDc"/>
    <property type="match status" value="1"/>
</dbReference>
<dbReference type="Proteomes" id="UP000199556">
    <property type="component" value="Unassembled WGS sequence"/>
</dbReference>
<dbReference type="CDD" id="cd00077">
    <property type="entry name" value="HDc"/>
    <property type="match status" value="1"/>
</dbReference>
<gene>
    <name evidence="3" type="ORF">SAMN05421721_102269</name>
</gene>
<reference evidence="3 4" key="1">
    <citation type="submission" date="2016-10" db="EMBL/GenBank/DDBJ databases">
        <authorList>
            <person name="de Groot N.N."/>
        </authorList>
    </citation>
    <scope>NUCLEOTIDE SEQUENCE [LARGE SCALE GENOMIC DNA]</scope>
    <source>
        <strain evidence="3 4">DSM 4180</strain>
    </source>
</reference>
<feature type="domain" description="HDOD" evidence="2">
    <location>
        <begin position="136"/>
        <end position="331"/>
    </location>
</feature>
<dbReference type="SUPFAM" id="SSF109604">
    <property type="entry name" value="HD-domain/PDEase-like"/>
    <property type="match status" value="1"/>
</dbReference>
<sequence length="402" mass="44240">MERRKTLPTQDAHPGMIVAEDVRDRSGRLLIPAGAPLKEKHLRVLKIWGITTLSVRDPSGAAAHQAPADGDGAMQPATDAQARAEAVLREVFRHADLEHPPHGHPVPPGGGTPLPAPGAGMIPGIVQDVLRRDPDLGTLADLYHRIQAVIDDPASSLDTVARTIGADPALSARILRIANSSLYQFPTRVESIPQAIGILGTQQVRDLVLAATLIRHFSRIPVSGVDMDSFWRHSIGCALMARSVAFFRREANLERAYVAGLLHDIGRLILFMHLEDWATRVLAARDRSGDLLYRVESRELGFDHSQLGAALLEHWRLPPALIEPVRHHHSPDEARRYPMETATVHLADSMAHALRLGTSGERYCPAVEETAWQRLALPESALEQIAAQTDRHYQQTLEVFLT</sequence>
<dbReference type="STRING" id="195064.SAMN05421721_102269"/>
<dbReference type="InterPro" id="IPR013976">
    <property type="entry name" value="HDOD"/>
</dbReference>
<dbReference type="RefSeq" id="WP_280521873.1">
    <property type="nucleotide sequence ID" value="NZ_FOUO01000002.1"/>
</dbReference>
<dbReference type="PANTHER" id="PTHR33525:SF3">
    <property type="entry name" value="RIBONUCLEASE Y"/>
    <property type="match status" value="1"/>
</dbReference>
<dbReference type="AlphaFoldDB" id="A0A1I4PUT5"/>
<organism evidence="3 4">
    <name type="scientific">Ectothiorhodospira mobilis</name>
    <dbReference type="NCBI Taxonomy" id="195064"/>
    <lineage>
        <taxon>Bacteria</taxon>
        <taxon>Pseudomonadati</taxon>
        <taxon>Pseudomonadota</taxon>
        <taxon>Gammaproteobacteria</taxon>
        <taxon>Chromatiales</taxon>
        <taxon>Ectothiorhodospiraceae</taxon>
        <taxon>Ectothiorhodospira</taxon>
    </lineage>
</organism>